<sequence length="322" mass="34716">MKALVFNNFGGPDVLHIEELPDPQPGLGEVTVRIKAAGLNFADVYRRQGRYHLAGNAPYILGYEGAGIVERVGPGVHGIREGDRVAFADVPFANAELAIVAAERVIPLPEDIVFEQAAALLLQGLTAHYLVNDSYPVRQGSDVLVHAAAGGVGQLLVQLAKHKGARVLGMTSSEAKREAALQAGADKVLLYDADWVREAAEWSKEGGGVDVAYDSVGSTLMDSFAAVRLRGAVVFYGMSGGDPAPVDPRMLMDTSKTLTGGDLWNHVTTREERIRRSNELFALLREGRLRLGEVRTFALHEGAEAHRLLESRKHAGKIVLLP</sequence>
<keyword evidence="1" id="KW-0521">NADP</keyword>
<organism evidence="4 5">
    <name type="scientific">Paenibacillus protaetiae</name>
    <dbReference type="NCBI Taxonomy" id="2509456"/>
    <lineage>
        <taxon>Bacteria</taxon>
        <taxon>Bacillati</taxon>
        <taxon>Bacillota</taxon>
        <taxon>Bacilli</taxon>
        <taxon>Bacillales</taxon>
        <taxon>Paenibacillaceae</taxon>
        <taxon>Paenibacillus</taxon>
    </lineage>
</organism>
<dbReference type="SUPFAM" id="SSF50129">
    <property type="entry name" value="GroES-like"/>
    <property type="match status" value="1"/>
</dbReference>
<dbReference type="Pfam" id="PF08240">
    <property type="entry name" value="ADH_N"/>
    <property type="match status" value="1"/>
</dbReference>
<dbReference type="OrthoDB" id="9787435at2"/>
<evidence type="ECO:0000259" key="3">
    <source>
        <dbReference type="SMART" id="SM00829"/>
    </source>
</evidence>
<dbReference type="Proteomes" id="UP000293568">
    <property type="component" value="Chromosome"/>
</dbReference>
<evidence type="ECO:0000256" key="1">
    <source>
        <dbReference type="ARBA" id="ARBA00022857"/>
    </source>
</evidence>
<dbReference type="InterPro" id="IPR013149">
    <property type="entry name" value="ADH-like_C"/>
</dbReference>
<evidence type="ECO:0000313" key="4">
    <source>
        <dbReference type="EMBL" id="QAY67615.1"/>
    </source>
</evidence>
<dbReference type="InterPro" id="IPR013154">
    <property type="entry name" value="ADH-like_N"/>
</dbReference>
<dbReference type="SMART" id="SM00829">
    <property type="entry name" value="PKS_ER"/>
    <property type="match status" value="1"/>
</dbReference>
<keyword evidence="5" id="KW-1185">Reference proteome</keyword>
<dbReference type="EMBL" id="CP035492">
    <property type="protein sequence ID" value="QAY67615.1"/>
    <property type="molecule type" value="Genomic_DNA"/>
</dbReference>
<name>A0A4P6EY45_9BACL</name>
<gene>
    <name evidence="4" type="ORF">ET464_15725</name>
</gene>
<feature type="domain" description="Enoyl reductase (ER)" evidence="3">
    <location>
        <begin position="10"/>
        <end position="320"/>
    </location>
</feature>
<evidence type="ECO:0000256" key="2">
    <source>
        <dbReference type="ARBA" id="ARBA00023002"/>
    </source>
</evidence>
<keyword evidence="2" id="KW-0560">Oxidoreductase</keyword>
<evidence type="ECO:0000313" key="5">
    <source>
        <dbReference type="Proteomes" id="UP000293568"/>
    </source>
</evidence>
<proteinExistence type="predicted"/>
<dbReference type="Gene3D" id="3.90.180.10">
    <property type="entry name" value="Medium-chain alcohol dehydrogenases, catalytic domain"/>
    <property type="match status" value="1"/>
</dbReference>
<dbReference type="RefSeq" id="WP_129442476.1">
    <property type="nucleotide sequence ID" value="NZ_CP035492.1"/>
</dbReference>
<dbReference type="Pfam" id="PF00107">
    <property type="entry name" value="ADH_zinc_N"/>
    <property type="match status" value="1"/>
</dbReference>
<dbReference type="InterPro" id="IPR036291">
    <property type="entry name" value="NAD(P)-bd_dom_sf"/>
</dbReference>
<dbReference type="PANTHER" id="PTHR48106:SF13">
    <property type="entry name" value="QUINONE OXIDOREDUCTASE-RELATED"/>
    <property type="match status" value="1"/>
</dbReference>
<reference evidence="4 5" key="1">
    <citation type="submission" date="2019-01" db="EMBL/GenBank/DDBJ databases">
        <title>Genome sequencing of strain FW100M-2.</title>
        <authorList>
            <person name="Heo J."/>
            <person name="Kim S.-J."/>
            <person name="Kim J.-S."/>
            <person name="Hong S.-B."/>
            <person name="Kwon S.-W."/>
        </authorList>
    </citation>
    <scope>NUCLEOTIDE SEQUENCE [LARGE SCALE GENOMIC DNA]</scope>
    <source>
        <strain evidence="4 5">FW100M-2</strain>
    </source>
</reference>
<dbReference type="Gene3D" id="3.40.50.720">
    <property type="entry name" value="NAD(P)-binding Rossmann-like Domain"/>
    <property type="match status" value="1"/>
</dbReference>
<dbReference type="SUPFAM" id="SSF51735">
    <property type="entry name" value="NAD(P)-binding Rossmann-fold domains"/>
    <property type="match status" value="1"/>
</dbReference>
<accession>A0A4P6EY45</accession>
<dbReference type="GO" id="GO:0005829">
    <property type="term" value="C:cytosol"/>
    <property type="evidence" value="ECO:0007669"/>
    <property type="project" value="TreeGrafter"/>
</dbReference>
<dbReference type="CDD" id="cd05286">
    <property type="entry name" value="QOR2"/>
    <property type="match status" value="1"/>
</dbReference>
<dbReference type="InterPro" id="IPR047618">
    <property type="entry name" value="QOR-like"/>
</dbReference>
<dbReference type="GO" id="GO:0003960">
    <property type="term" value="F:quinone reductase (NADPH) activity"/>
    <property type="evidence" value="ECO:0007669"/>
    <property type="project" value="InterPro"/>
</dbReference>
<dbReference type="GO" id="GO:0070402">
    <property type="term" value="F:NADPH binding"/>
    <property type="evidence" value="ECO:0007669"/>
    <property type="project" value="TreeGrafter"/>
</dbReference>
<dbReference type="KEGG" id="pprt:ET464_15725"/>
<dbReference type="InterPro" id="IPR011032">
    <property type="entry name" value="GroES-like_sf"/>
</dbReference>
<protein>
    <submittedName>
        <fullName evidence="4">Quinone oxidoreductase</fullName>
    </submittedName>
</protein>
<dbReference type="PANTHER" id="PTHR48106">
    <property type="entry name" value="QUINONE OXIDOREDUCTASE PIG3-RELATED"/>
    <property type="match status" value="1"/>
</dbReference>
<dbReference type="GO" id="GO:0035925">
    <property type="term" value="F:mRNA 3'-UTR AU-rich region binding"/>
    <property type="evidence" value="ECO:0007669"/>
    <property type="project" value="TreeGrafter"/>
</dbReference>
<dbReference type="AlphaFoldDB" id="A0A4P6EY45"/>
<dbReference type="InterPro" id="IPR020843">
    <property type="entry name" value="ER"/>
</dbReference>